<protein>
    <recommendedName>
        <fullName evidence="1">At1g61320/AtMIF1 LRR domain-containing protein</fullName>
    </recommendedName>
</protein>
<accession>R7WEV9</accession>
<dbReference type="InterPro" id="IPR053772">
    <property type="entry name" value="At1g61320/At1g61330-like"/>
</dbReference>
<organism evidence="2">
    <name type="scientific">Aegilops tauschii</name>
    <name type="common">Tausch's goatgrass</name>
    <name type="synonym">Aegilops squarrosa</name>
    <dbReference type="NCBI Taxonomy" id="37682"/>
    <lineage>
        <taxon>Eukaryota</taxon>
        <taxon>Viridiplantae</taxon>
        <taxon>Streptophyta</taxon>
        <taxon>Embryophyta</taxon>
        <taxon>Tracheophyta</taxon>
        <taxon>Spermatophyta</taxon>
        <taxon>Magnoliopsida</taxon>
        <taxon>Liliopsida</taxon>
        <taxon>Poales</taxon>
        <taxon>Poaceae</taxon>
        <taxon>BOP clade</taxon>
        <taxon>Pooideae</taxon>
        <taxon>Triticodae</taxon>
        <taxon>Triticeae</taxon>
        <taxon>Triticinae</taxon>
        <taxon>Aegilops</taxon>
    </lineage>
</organism>
<feature type="domain" description="At1g61320/AtMIF1 LRR" evidence="1">
    <location>
        <begin position="56"/>
        <end position="219"/>
    </location>
</feature>
<dbReference type="Pfam" id="PF23622">
    <property type="entry name" value="LRR_At1g61320_AtMIF1"/>
    <property type="match status" value="1"/>
</dbReference>
<dbReference type="PANTHER" id="PTHR34145">
    <property type="entry name" value="OS02G0105600 PROTEIN"/>
    <property type="match status" value="1"/>
</dbReference>
<reference evidence="2" key="1">
    <citation type="submission" date="2015-06" db="UniProtKB">
        <authorList>
            <consortium name="EnsemblPlants"/>
        </authorList>
    </citation>
    <scope>IDENTIFICATION</scope>
</reference>
<evidence type="ECO:0000313" key="2">
    <source>
        <dbReference type="EnsemblPlants" id="EMT19280"/>
    </source>
</evidence>
<dbReference type="AlphaFoldDB" id="R7WEV9"/>
<dbReference type="InterPro" id="IPR055357">
    <property type="entry name" value="LRR_At1g61320_AtMIF1"/>
</dbReference>
<name>R7WEV9_AEGTA</name>
<dbReference type="PANTHER" id="PTHR34145:SF56">
    <property type="entry name" value="F-BOX DOMAIN-CONTAINING PROTEIN"/>
    <property type="match status" value="1"/>
</dbReference>
<dbReference type="EnsemblPlants" id="EMT19280">
    <property type="protein sequence ID" value="EMT19280"/>
    <property type="gene ID" value="F775_04046"/>
</dbReference>
<evidence type="ECO:0000259" key="1">
    <source>
        <dbReference type="Pfam" id="PF23622"/>
    </source>
</evidence>
<sequence length="226" mass="25349">MEQPTGREKERESLRLICAWSLASSHRTMGLLALNLLMSMQRDRRRRPTQGRKGAVVAPGKFLHVKQLLIGVLSSDYDYFSLVSFLDGCPSLETFMLYVQWGDHMEQESVLGNSSHDLRQMPGHLHRNIKDVQIIGFCSAKSIVELTCHMLENAKSLGCLTLSTCFGGENSCSDGQYDICLPMSRDMIMEAHKALLVVERYILGKVPSTVELKVVEPCSRCNALEI</sequence>
<proteinExistence type="predicted"/>